<evidence type="ECO:0000256" key="7">
    <source>
        <dbReference type="ARBA" id="ARBA00023128"/>
    </source>
</evidence>
<dbReference type="FunFam" id="1.10.287.110:FF:000042">
    <property type="entry name" value="Iron-sulfur cluster co-chaperone protein HscB, mitochondrial"/>
    <property type="match status" value="1"/>
</dbReference>
<dbReference type="OrthoDB" id="448954at2759"/>
<keyword evidence="6" id="KW-0479">Metal-binding</keyword>
<evidence type="ECO:0000313" key="15">
    <source>
        <dbReference type="Proteomes" id="UP000515135"/>
    </source>
</evidence>
<dbReference type="SUPFAM" id="SSF46565">
    <property type="entry name" value="Chaperone J-domain"/>
    <property type="match status" value="1"/>
</dbReference>
<keyword evidence="7" id="KW-0496">Mitochondrion</keyword>
<comment type="subunit">
    <text evidence="12">Interacts with ISCU and HSPA9 to form an iron-sulfur transfer complex. Interacts with SDHAF1 (via the first LYR motif); the interaction recruits the iron-sulfur transfer complex composed of HSC20, HSPA9 and ISCU and mediates the incorporation of iron-sulfur clusters into SDHB which also interacts with HSC20. Interacts with the cytoplasmic form of ISCU and with CIA complex member CIAO1 (via LYR motif).</text>
</comment>
<dbReference type="RefSeq" id="XP_019631477.1">
    <property type="nucleotide sequence ID" value="XM_019775918.1"/>
</dbReference>
<evidence type="ECO:0000313" key="16">
    <source>
        <dbReference type="RefSeq" id="XP_019631477.1"/>
    </source>
</evidence>
<evidence type="ECO:0000256" key="1">
    <source>
        <dbReference type="ARBA" id="ARBA00004173"/>
    </source>
</evidence>
<dbReference type="FunFam" id="1.20.1280.20:FF:000002">
    <property type="entry name" value="HscB mitochondrial iron-sulfur cluster co-chaperone"/>
    <property type="match status" value="1"/>
</dbReference>
<gene>
    <name evidence="16" type="primary">LOC109475303</name>
</gene>
<evidence type="ECO:0000256" key="8">
    <source>
        <dbReference type="ARBA" id="ARBA00023186"/>
    </source>
</evidence>
<dbReference type="SUPFAM" id="SSF47144">
    <property type="entry name" value="HSC20 (HSCB), C-terminal oligomerisation domain"/>
    <property type="match status" value="1"/>
</dbReference>
<feature type="domain" description="Co-chaperone HscB C-terminal oligomerisation" evidence="14">
    <location>
        <begin position="197"/>
        <end position="268"/>
    </location>
</feature>
<sequence length="274" mass="31050">MAAKVAFSCARLYFFEKNVSFLLQHTRTITLLSKTDLRHAVTLQATFSSSNIASRTCIFRCESGAKVAGLLPGLRRSYCSVSRACWSCSRQTTDWFFCPSCQAVQPPAEQATLFDVMDCARKFDIDNSRLSAKYKDLQRLLHPDRFSQHGQVEQDYASAQSAWVNKAYWTLQKPLSRGLYMLQLAGESIEEGEKLSEPQLLMEVMEANERLGEAQTDEEVRSIAEENREKLGRLCKELSGAFDAGDITKAKDILTRMQYFSNIEDKVKERLPPS</sequence>
<evidence type="ECO:0000256" key="9">
    <source>
        <dbReference type="ARBA" id="ARBA00054586"/>
    </source>
</evidence>
<comment type="similarity">
    <text evidence="4">Belongs to the HscB family.</text>
</comment>
<evidence type="ECO:0000256" key="12">
    <source>
        <dbReference type="ARBA" id="ARBA00065697"/>
    </source>
</evidence>
<dbReference type="CDD" id="cd06257">
    <property type="entry name" value="DnaJ"/>
    <property type="match status" value="1"/>
</dbReference>
<dbReference type="Proteomes" id="UP000515135">
    <property type="component" value="Unplaced"/>
</dbReference>
<dbReference type="NCBIfam" id="TIGR00714">
    <property type="entry name" value="hscB"/>
    <property type="match status" value="1"/>
</dbReference>
<organism evidence="15 16">
    <name type="scientific">Branchiostoma belcheri</name>
    <name type="common">Amphioxus</name>
    <dbReference type="NCBI Taxonomy" id="7741"/>
    <lineage>
        <taxon>Eukaryota</taxon>
        <taxon>Metazoa</taxon>
        <taxon>Chordata</taxon>
        <taxon>Cephalochordata</taxon>
        <taxon>Leptocardii</taxon>
        <taxon>Amphioxiformes</taxon>
        <taxon>Branchiostomatidae</taxon>
        <taxon>Branchiostoma</taxon>
    </lineage>
</organism>
<comment type="pathway">
    <text evidence="3">Cofactor biosynthesis; iron-sulfur cluster biosynthesis.</text>
</comment>
<comment type="subunit">
    <text evidence="11">Homodimer. Interacts with ISCU (cytoplasmic form); this interaction stabilizes the (Fe-S) clusters on ISCU. Interacts with the CIA complex member CIAO1 (via LYR motif).</text>
</comment>
<evidence type="ECO:0000256" key="6">
    <source>
        <dbReference type="ARBA" id="ARBA00022723"/>
    </source>
</evidence>
<dbReference type="InterPro" id="IPR036386">
    <property type="entry name" value="HscB_C_sf"/>
</dbReference>
<dbReference type="GeneID" id="109475303"/>
<evidence type="ECO:0000256" key="2">
    <source>
        <dbReference type="ARBA" id="ARBA00004496"/>
    </source>
</evidence>
<evidence type="ECO:0000259" key="14">
    <source>
        <dbReference type="Pfam" id="PF07743"/>
    </source>
</evidence>
<evidence type="ECO:0000256" key="11">
    <source>
        <dbReference type="ARBA" id="ARBA00065241"/>
    </source>
</evidence>
<dbReference type="GO" id="GO:0046872">
    <property type="term" value="F:metal ion binding"/>
    <property type="evidence" value="ECO:0007669"/>
    <property type="project" value="UniProtKB-KW"/>
</dbReference>
<evidence type="ECO:0000256" key="3">
    <source>
        <dbReference type="ARBA" id="ARBA00005151"/>
    </source>
</evidence>
<comment type="subcellular location">
    <subcellularLocation>
        <location evidence="2">Cytoplasm</location>
    </subcellularLocation>
    <subcellularLocation>
        <location evidence="1">Mitochondrion</location>
    </subcellularLocation>
</comment>
<proteinExistence type="inferred from homology"/>
<evidence type="ECO:0000256" key="4">
    <source>
        <dbReference type="ARBA" id="ARBA00010476"/>
    </source>
</evidence>
<dbReference type="Pfam" id="PF07743">
    <property type="entry name" value="HSCB_C"/>
    <property type="match status" value="1"/>
</dbReference>
<dbReference type="InterPro" id="IPR009073">
    <property type="entry name" value="HscB_oligo_C"/>
</dbReference>
<dbReference type="Gene3D" id="1.10.287.110">
    <property type="entry name" value="DnaJ domain"/>
    <property type="match status" value="1"/>
</dbReference>
<reference evidence="16" key="1">
    <citation type="submission" date="2025-08" db="UniProtKB">
        <authorList>
            <consortium name="RefSeq"/>
        </authorList>
    </citation>
    <scope>IDENTIFICATION</scope>
    <source>
        <tissue evidence="16">Gonad</tissue>
    </source>
</reference>
<keyword evidence="8" id="KW-0143">Chaperone</keyword>
<protein>
    <recommendedName>
        <fullName evidence="13">Iron-sulfur cluster co-chaperone protein HscB</fullName>
    </recommendedName>
</protein>
<accession>A0A6P4ZK72</accession>
<comment type="function">
    <text evidence="9">Acts as a co-chaperone in iron-sulfur cluster assembly in mitochondria. Required for incorporation of iron-sulfur clusters into SDHB, the iron-sulfur protein subunit of succinate dehydrogenase that is involved in complex II of the mitochondrial electron transport chain. Recruited to SDHB by interaction with SDHAF1 which first binds SDHB and then recruits the iron-sulfur transfer complex formed by HSC20, HSPA9 and ISCU through direct binding to HSC20. Plays an essential role in hematopoiesis.</text>
</comment>
<keyword evidence="15" id="KW-1185">Reference proteome</keyword>
<dbReference type="InterPro" id="IPR036869">
    <property type="entry name" value="J_dom_sf"/>
</dbReference>
<dbReference type="GO" id="GO:0044571">
    <property type="term" value="P:[2Fe-2S] cluster assembly"/>
    <property type="evidence" value="ECO:0007669"/>
    <property type="project" value="InterPro"/>
</dbReference>
<dbReference type="AlphaFoldDB" id="A0A6P4ZK72"/>
<dbReference type="Gene3D" id="1.20.1280.20">
    <property type="entry name" value="HscB, C-terminal domain"/>
    <property type="match status" value="1"/>
</dbReference>
<comment type="function">
    <text evidence="10">Acts as a co-chaperone in iron-sulfur cluster assembly in the cytoplasm. Also mediates complex formation between components of the cytosolic iron-sulfur biogenesis pathway and the CIA targeting complex composed of CIAO1, DIPK1B/FAM69B and MMS19 by binding directly to the scaffold protein ISCU and to CIAO1. This facilitates iron-sulfur cluster insertion into a number of cytoplasmic and nuclear proteins including POLD1, ELP3, DPYD and PPAT.</text>
</comment>
<evidence type="ECO:0000256" key="13">
    <source>
        <dbReference type="ARBA" id="ARBA00073563"/>
    </source>
</evidence>
<dbReference type="InterPro" id="IPR004640">
    <property type="entry name" value="HscB"/>
</dbReference>
<dbReference type="PANTHER" id="PTHR14021:SF15">
    <property type="entry name" value="IRON-SULFUR CLUSTER CO-CHAPERONE PROTEIN HSCB"/>
    <property type="match status" value="1"/>
</dbReference>
<dbReference type="InterPro" id="IPR001623">
    <property type="entry name" value="DnaJ_domain"/>
</dbReference>
<dbReference type="GO" id="GO:0005739">
    <property type="term" value="C:mitochondrion"/>
    <property type="evidence" value="ECO:0007669"/>
    <property type="project" value="UniProtKB-SubCell"/>
</dbReference>
<dbReference type="GO" id="GO:0051087">
    <property type="term" value="F:protein-folding chaperone binding"/>
    <property type="evidence" value="ECO:0007669"/>
    <property type="project" value="InterPro"/>
</dbReference>
<dbReference type="PANTHER" id="PTHR14021">
    <property type="entry name" value="IRON-SULFUR CLUSTER CO-CHAPERONE PROTEIN HSCB"/>
    <property type="match status" value="1"/>
</dbReference>
<evidence type="ECO:0000256" key="10">
    <source>
        <dbReference type="ARBA" id="ARBA00058496"/>
    </source>
</evidence>
<evidence type="ECO:0000256" key="5">
    <source>
        <dbReference type="ARBA" id="ARBA00022490"/>
    </source>
</evidence>
<name>A0A6P4ZK72_BRABE</name>
<dbReference type="KEGG" id="bbel:109475303"/>
<dbReference type="GO" id="GO:0001671">
    <property type="term" value="F:ATPase activator activity"/>
    <property type="evidence" value="ECO:0007669"/>
    <property type="project" value="InterPro"/>
</dbReference>
<dbReference type="GO" id="GO:0051259">
    <property type="term" value="P:protein complex oligomerization"/>
    <property type="evidence" value="ECO:0007669"/>
    <property type="project" value="InterPro"/>
</dbReference>
<keyword evidence="5" id="KW-0963">Cytoplasm</keyword>